<dbReference type="EMBL" id="FNQO01000001">
    <property type="protein sequence ID" value="SDZ91317.1"/>
    <property type="molecule type" value="Genomic_DNA"/>
</dbReference>
<dbReference type="RefSeq" id="WP_091386038.1">
    <property type="nucleotide sequence ID" value="NZ_FNQO01000001.1"/>
</dbReference>
<evidence type="ECO:0000313" key="4">
    <source>
        <dbReference type="Proteomes" id="UP000198658"/>
    </source>
</evidence>
<sequence length="488" mass="53354">MNEHYSGPGIYIEEIPVDIPPVVPVETAVPVFIGYTERVEYAGVSLLNRPIEIESLSDFATIFGEAPAVGGFTIEIDADGGIAGGIFDPNQKGISRFRLAYALNHYFLNGGGHCYVMSVGDFSSPGVMSEMSAEHLRGLSALAEQQGPTLIVMPDLSGIKPIDPDDETLIDWIRGQYHEVLRMALTQCAELGDRFLIADVWGGDTAKEGVVEAFRAGIGYDNLDYGAAYHPFIETSLPWRWDLETIHLSQPASRAADGSLVQPGRCHNLALAELLVRGERGDRQAFLGVYRNVRVALDQYSVTLPPSAAIAGIYCKVDRERGVWKPPANIAVSAVRALPTAIDDQLNEQMNIDASGKSINALRHFTGKGVLVWGARTLAGHNNEWRYVSVRRYCSMVRRSVANALQELVIDVDGKLVEEMIKASVKEFLMEQWRAGALAGATPEQAFFVNCAVNPDGERSDPLAPRVELYIGVAAVRPAEFITMKIHL</sequence>
<proteinExistence type="inferred from homology"/>
<gene>
    <name evidence="3" type="ORF">SAMN05216562_1171</name>
</gene>
<reference evidence="4" key="1">
    <citation type="submission" date="2016-10" db="EMBL/GenBank/DDBJ databases">
        <authorList>
            <person name="Varghese N."/>
            <person name="Submissions S."/>
        </authorList>
    </citation>
    <scope>NUCLEOTIDE SEQUENCE [LARGE SCALE GENOMIC DNA]</scope>
    <source>
        <strain evidence="4">CGMCC 1.10657</strain>
    </source>
</reference>
<name>A0A1H3WVW5_9GAMM</name>
<organism evidence="3 4">
    <name type="scientific">Microbulbifer marinus</name>
    <dbReference type="NCBI Taxonomy" id="658218"/>
    <lineage>
        <taxon>Bacteria</taxon>
        <taxon>Pseudomonadati</taxon>
        <taxon>Pseudomonadota</taxon>
        <taxon>Gammaproteobacteria</taxon>
        <taxon>Cellvibrionales</taxon>
        <taxon>Microbulbiferaceae</taxon>
        <taxon>Microbulbifer</taxon>
    </lineage>
</organism>
<dbReference type="STRING" id="658218.SAMN05216562_1171"/>
<evidence type="ECO:0000256" key="1">
    <source>
        <dbReference type="ARBA" id="ARBA00008005"/>
    </source>
</evidence>
<feature type="domain" description="Tail sheath protein C-terminal" evidence="2">
    <location>
        <begin position="382"/>
        <end position="487"/>
    </location>
</feature>
<evidence type="ECO:0000313" key="3">
    <source>
        <dbReference type="EMBL" id="SDZ91317.1"/>
    </source>
</evidence>
<dbReference type="Proteomes" id="UP000198658">
    <property type="component" value="Unassembled WGS sequence"/>
</dbReference>
<accession>A0A1H3WVW5</accession>
<comment type="similarity">
    <text evidence="1">Belongs to the myoviridae tail sheath protein family.</text>
</comment>
<evidence type="ECO:0000259" key="2">
    <source>
        <dbReference type="Pfam" id="PF17482"/>
    </source>
</evidence>
<dbReference type="Pfam" id="PF17482">
    <property type="entry name" value="Phage_sheath_1C"/>
    <property type="match status" value="1"/>
</dbReference>
<dbReference type="Gene3D" id="3.40.50.11780">
    <property type="match status" value="1"/>
</dbReference>
<dbReference type="InterPro" id="IPR052042">
    <property type="entry name" value="Tail_sheath_structural"/>
</dbReference>
<dbReference type="PANTHER" id="PTHR35861">
    <property type="match status" value="1"/>
</dbReference>
<dbReference type="PANTHER" id="PTHR35861:SF1">
    <property type="entry name" value="PHAGE TAIL SHEATH PROTEIN"/>
    <property type="match status" value="1"/>
</dbReference>
<keyword evidence="4" id="KW-1185">Reference proteome</keyword>
<dbReference type="InterPro" id="IPR020287">
    <property type="entry name" value="Tail_sheath_C"/>
</dbReference>
<dbReference type="OrthoDB" id="9767864at2"/>
<dbReference type="AlphaFoldDB" id="A0A1H3WVW5"/>
<protein>
    <recommendedName>
        <fullName evidence="2">Tail sheath protein C-terminal domain-containing protein</fullName>
    </recommendedName>
</protein>